<sequence length="270" mass="29057">MTSPFDLSNLGAELDASRRRRRSCGAGIPIDSRASYEIDVSEGMPDLSTSVDSYVSSSSINTASEAHDLDLDLGVDVDIQTQRQGSAKGEQVRDCVERPYPLCLLCLNRPPSAVLLPCCHLNLCYICAPLLIHRYSKAKPKPTTTTSLPISSQTCERTPYHLALLKATKNHPKSRALALGGYRPPEENRSGGEYTGRGLLSASSQGKGTEIGVGMGTGTGMGLVDEADEDGRIRIRPSSATNQEEIVGDDLAKCLVCREGIKGWLRVYTG</sequence>
<dbReference type="Pfam" id="PF13920">
    <property type="entry name" value="zf-C3HC4_3"/>
    <property type="match status" value="1"/>
</dbReference>
<gene>
    <name evidence="1" type="ORF">I303_07936</name>
    <name evidence="2" type="ORF">I303_107943</name>
</gene>
<dbReference type="VEuPathDB" id="FungiDB:I303_07936"/>
<dbReference type="GeneID" id="28971635"/>
<reference evidence="2" key="2">
    <citation type="submission" date="2013-07" db="EMBL/GenBank/DDBJ databases">
        <authorList>
            <consortium name="The Broad Institute Genome Sequencing Platform"/>
            <person name="Cuomo C."/>
            <person name="Litvintseva A."/>
            <person name="Chen Y."/>
            <person name="Heitman J."/>
            <person name="Sun S."/>
            <person name="Springer D."/>
            <person name="Dromer F."/>
            <person name="Young S.K."/>
            <person name="Zeng Q."/>
            <person name="Gargeya S."/>
            <person name="Fitzgerald M."/>
            <person name="Abouelleil A."/>
            <person name="Alvarado L."/>
            <person name="Berlin A.M."/>
            <person name="Chapman S.B."/>
            <person name="Dewar J."/>
            <person name="Goldberg J."/>
            <person name="Griggs A."/>
            <person name="Gujja S."/>
            <person name="Hansen M."/>
            <person name="Howarth C."/>
            <person name="Imamovic A."/>
            <person name="Larimer J."/>
            <person name="McCowan C."/>
            <person name="Murphy C."/>
            <person name="Pearson M."/>
            <person name="Priest M."/>
            <person name="Roberts A."/>
            <person name="Saif S."/>
            <person name="Shea T."/>
            <person name="Sykes S."/>
            <person name="Wortman J."/>
            <person name="Nusbaum C."/>
            <person name="Birren B."/>
        </authorList>
    </citation>
    <scope>NUCLEOTIDE SEQUENCE</scope>
    <source>
        <strain evidence="2">CBS 10117</strain>
    </source>
</reference>
<dbReference type="AlphaFoldDB" id="A0A1A5ZW41"/>
<dbReference type="OrthoDB" id="2565098at2759"/>
<proteinExistence type="predicted"/>
<dbReference type="EMBL" id="KI894036">
    <property type="protein sequence ID" value="OBR82022.1"/>
    <property type="molecule type" value="Genomic_DNA"/>
</dbReference>
<keyword evidence="3" id="KW-1185">Reference proteome</keyword>
<dbReference type="KEGG" id="kdj:28971635"/>
<dbReference type="Gene3D" id="3.30.40.10">
    <property type="entry name" value="Zinc/RING finger domain, C3HC4 (zinc finger)"/>
    <property type="match status" value="1"/>
</dbReference>
<name>A0A1A5ZW41_9TREE</name>
<reference evidence="1" key="1">
    <citation type="submission" date="2013-07" db="EMBL/GenBank/DDBJ databases">
        <title>The Genome Sequence of Cryptococcus dejecticola CBS10117.</title>
        <authorList>
            <consortium name="The Broad Institute Genome Sequencing Platform"/>
            <person name="Cuomo C."/>
            <person name="Litvintseva A."/>
            <person name="Chen Y."/>
            <person name="Heitman J."/>
            <person name="Sun S."/>
            <person name="Springer D."/>
            <person name="Dromer F."/>
            <person name="Young S.K."/>
            <person name="Zeng Q."/>
            <person name="Gargeya S."/>
            <person name="Fitzgerald M."/>
            <person name="Abouelleil A."/>
            <person name="Alvarado L."/>
            <person name="Berlin A.M."/>
            <person name="Chapman S.B."/>
            <person name="Dewar J."/>
            <person name="Goldberg J."/>
            <person name="Griggs A."/>
            <person name="Gujja S."/>
            <person name="Hansen M."/>
            <person name="Howarth C."/>
            <person name="Imamovic A."/>
            <person name="Larimer J."/>
            <person name="McCowan C."/>
            <person name="Murphy C."/>
            <person name="Pearson M."/>
            <person name="Priest M."/>
            <person name="Roberts A."/>
            <person name="Saif S."/>
            <person name="Shea T."/>
            <person name="Sykes S."/>
            <person name="Wortman J."/>
            <person name="Nusbaum C."/>
            <person name="Birren B."/>
        </authorList>
    </citation>
    <scope>NUCLEOTIDE SEQUENCE [LARGE SCALE GENOMIC DNA]</scope>
    <source>
        <strain evidence="1">CBS 10117</strain>
    </source>
</reference>
<dbReference type="RefSeq" id="XP_018259864.1">
    <property type="nucleotide sequence ID" value="XM_018411196.1"/>
</dbReference>
<evidence type="ECO:0000313" key="2">
    <source>
        <dbReference type="EMBL" id="WWC65325.1"/>
    </source>
</evidence>
<dbReference type="Proteomes" id="UP000078595">
    <property type="component" value="Chromosome 10"/>
</dbReference>
<dbReference type="InterPro" id="IPR013083">
    <property type="entry name" value="Znf_RING/FYVE/PHD"/>
</dbReference>
<evidence type="ECO:0000313" key="3">
    <source>
        <dbReference type="Proteomes" id="UP000078595"/>
    </source>
</evidence>
<dbReference type="EMBL" id="CP144539">
    <property type="protein sequence ID" value="WWC65325.1"/>
    <property type="molecule type" value="Genomic_DNA"/>
</dbReference>
<reference evidence="2" key="3">
    <citation type="submission" date="2024-02" db="EMBL/GenBank/DDBJ databases">
        <title>Comparative genomics of Cryptococcus and Kwoniella reveals pathogenesis evolution and contrasting modes of karyotype evolution via chromosome fusion or intercentromeric recombination.</title>
        <authorList>
            <person name="Coelho M.A."/>
            <person name="David-Palma M."/>
            <person name="Shea T."/>
            <person name="Bowers K."/>
            <person name="McGinley-Smith S."/>
            <person name="Mohammad A.W."/>
            <person name="Gnirke A."/>
            <person name="Yurkov A.M."/>
            <person name="Nowrousian M."/>
            <person name="Sun S."/>
            <person name="Cuomo C.A."/>
            <person name="Heitman J."/>
        </authorList>
    </citation>
    <scope>NUCLEOTIDE SEQUENCE</scope>
    <source>
        <strain evidence="2">CBS 10117</strain>
    </source>
</reference>
<accession>A0A1A5ZW41</accession>
<protein>
    <submittedName>
        <fullName evidence="1">Uncharacterized protein</fullName>
    </submittedName>
</protein>
<evidence type="ECO:0000313" key="1">
    <source>
        <dbReference type="EMBL" id="OBR82022.1"/>
    </source>
</evidence>
<organism evidence="1">
    <name type="scientific">Kwoniella dejecticola CBS 10117</name>
    <dbReference type="NCBI Taxonomy" id="1296121"/>
    <lineage>
        <taxon>Eukaryota</taxon>
        <taxon>Fungi</taxon>
        <taxon>Dikarya</taxon>
        <taxon>Basidiomycota</taxon>
        <taxon>Agaricomycotina</taxon>
        <taxon>Tremellomycetes</taxon>
        <taxon>Tremellales</taxon>
        <taxon>Cryptococcaceae</taxon>
        <taxon>Kwoniella</taxon>
    </lineage>
</organism>